<dbReference type="Proteomes" id="UP000023152">
    <property type="component" value="Unassembled WGS sequence"/>
</dbReference>
<evidence type="ECO:0000313" key="6">
    <source>
        <dbReference type="Proteomes" id="UP000023152"/>
    </source>
</evidence>
<name>X6LPD9_RETFI</name>
<feature type="chain" id="PRO_5004974876" evidence="3">
    <location>
        <begin position="21"/>
        <end position="377"/>
    </location>
</feature>
<evidence type="ECO:0000256" key="1">
    <source>
        <dbReference type="SAM" id="Coils"/>
    </source>
</evidence>
<dbReference type="GO" id="GO:0005737">
    <property type="term" value="C:cytoplasm"/>
    <property type="evidence" value="ECO:0007669"/>
    <property type="project" value="TreeGrafter"/>
</dbReference>
<dbReference type="GO" id="GO:0005643">
    <property type="term" value="C:nuclear pore"/>
    <property type="evidence" value="ECO:0007669"/>
    <property type="project" value="TreeGrafter"/>
</dbReference>
<dbReference type="GO" id="GO:0005096">
    <property type="term" value="F:GTPase activator activity"/>
    <property type="evidence" value="ECO:0007669"/>
    <property type="project" value="TreeGrafter"/>
</dbReference>
<keyword evidence="6" id="KW-1185">Reference proteome</keyword>
<feature type="coiled-coil region" evidence="1">
    <location>
        <begin position="18"/>
        <end position="45"/>
    </location>
</feature>
<organism evidence="5 6">
    <name type="scientific">Reticulomyxa filosa</name>
    <dbReference type="NCBI Taxonomy" id="46433"/>
    <lineage>
        <taxon>Eukaryota</taxon>
        <taxon>Sar</taxon>
        <taxon>Rhizaria</taxon>
        <taxon>Retaria</taxon>
        <taxon>Foraminifera</taxon>
        <taxon>Monothalamids</taxon>
        <taxon>Reticulomyxidae</taxon>
        <taxon>Reticulomyxa</taxon>
    </lineage>
</organism>
<feature type="region of interest" description="Disordered" evidence="2">
    <location>
        <begin position="198"/>
        <end position="221"/>
    </location>
</feature>
<keyword evidence="3" id="KW-0732">Signal</keyword>
<evidence type="ECO:0000259" key="4">
    <source>
        <dbReference type="SMART" id="SM00160"/>
    </source>
</evidence>
<dbReference type="Pfam" id="PF00638">
    <property type="entry name" value="Ran_BP1"/>
    <property type="match status" value="1"/>
</dbReference>
<feature type="region of interest" description="Disordered" evidence="2">
    <location>
        <begin position="46"/>
        <end position="90"/>
    </location>
</feature>
<comment type="caution">
    <text evidence="5">The sequence shown here is derived from an EMBL/GenBank/DDBJ whole genome shotgun (WGS) entry which is preliminary data.</text>
</comment>
<dbReference type="PANTHER" id="PTHR23138:SF87">
    <property type="entry name" value="E3 SUMO-PROTEIN LIGASE RANBP2"/>
    <property type="match status" value="1"/>
</dbReference>
<dbReference type="AlphaFoldDB" id="X6LPD9"/>
<feature type="compositionally biased region" description="Basic and acidic residues" evidence="2">
    <location>
        <begin position="78"/>
        <end position="90"/>
    </location>
</feature>
<sequence>MYIYICIYLFVGLVVQKVSSLQDQISNLTKRLEKLEAINKEIIGLSDEDEMEDVEDDDENEDGDEDEQGESAKTQSYDSEKPPAKTTADEKKLDFDTINSGLNFNLNGTDANNESGFVFVCLLRINVLTNIQCICCLNWNRFAEFANLGGFASFEWSNMANFGESQDKDADASAKVWGSEKEPFNWNGFLEQVNDITNKNQQPEGNSDKESNESEVDDAENEDTLKPIIDLPYVEVNTGHEHEYYNIQHIYIYHNEMLYRPFSKLFVWDKDVVGRPYWKCRCSHSSIAFYEDSKTKKIRLVAREDGTFKLRVNQAINSKAVLKKKSDVIWTWSAYDDSLEHFCVFLGKFIDAVGSFHLHFYFHFSVQHMKNLILVLE</sequence>
<evidence type="ECO:0000313" key="5">
    <source>
        <dbReference type="EMBL" id="ETO02600.1"/>
    </source>
</evidence>
<feature type="signal peptide" evidence="3">
    <location>
        <begin position="1"/>
        <end position="20"/>
    </location>
</feature>
<dbReference type="EMBL" id="ASPP01035387">
    <property type="protein sequence ID" value="ETO02600.1"/>
    <property type="molecule type" value="Genomic_DNA"/>
</dbReference>
<proteinExistence type="predicted"/>
<feature type="domain" description="RanBD1" evidence="4">
    <location>
        <begin position="225"/>
        <end position="363"/>
    </location>
</feature>
<dbReference type="InterPro" id="IPR011993">
    <property type="entry name" value="PH-like_dom_sf"/>
</dbReference>
<accession>X6LPD9</accession>
<evidence type="ECO:0000256" key="2">
    <source>
        <dbReference type="SAM" id="MobiDB-lite"/>
    </source>
</evidence>
<dbReference type="InterPro" id="IPR045255">
    <property type="entry name" value="RanBP1-like"/>
</dbReference>
<dbReference type="Gene3D" id="2.30.29.30">
    <property type="entry name" value="Pleckstrin-homology domain (PH domain)/Phosphotyrosine-binding domain (PTB)"/>
    <property type="match status" value="1"/>
</dbReference>
<gene>
    <name evidence="5" type="ORF">RFI_34819</name>
</gene>
<feature type="compositionally biased region" description="Acidic residues" evidence="2">
    <location>
        <begin position="46"/>
        <end position="69"/>
    </location>
</feature>
<dbReference type="SMART" id="SM00160">
    <property type="entry name" value="RanBD"/>
    <property type="match status" value="1"/>
</dbReference>
<protein>
    <submittedName>
        <fullName evidence="5">Ran binding-like protein 1</fullName>
    </submittedName>
</protein>
<dbReference type="SUPFAM" id="SSF50729">
    <property type="entry name" value="PH domain-like"/>
    <property type="match status" value="1"/>
</dbReference>
<keyword evidence="1" id="KW-0175">Coiled coil</keyword>
<dbReference type="PANTHER" id="PTHR23138">
    <property type="entry name" value="RAN BINDING PROTEIN"/>
    <property type="match status" value="1"/>
</dbReference>
<evidence type="ECO:0000256" key="3">
    <source>
        <dbReference type="SAM" id="SignalP"/>
    </source>
</evidence>
<reference evidence="5 6" key="1">
    <citation type="journal article" date="2013" name="Curr. Biol.">
        <title>The Genome of the Foraminiferan Reticulomyxa filosa.</title>
        <authorList>
            <person name="Glockner G."/>
            <person name="Hulsmann N."/>
            <person name="Schleicher M."/>
            <person name="Noegel A.A."/>
            <person name="Eichinger L."/>
            <person name="Gallinger C."/>
            <person name="Pawlowski J."/>
            <person name="Sierra R."/>
            <person name="Euteneuer U."/>
            <person name="Pillet L."/>
            <person name="Moustafa A."/>
            <person name="Platzer M."/>
            <person name="Groth M."/>
            <person name="Szafranski K."/>
            <person name="Schliwa M."/>
        </authorList>
    </citation>
    <scope>NUCLEOTIDE SEQUENCE [LARGE SCALE GENOMIC DNA]</scope>
</reference>
<dbReference type="InterPro" id="IPR000156">
    <property type="entry name" value="Ran_bind_dom"/>
</dbReference>